<dbReference type="Pfam" id="PF00106">
    <property type="entry name" value="adh_short"/>
    <property type="match status" value="1"/>
</dbReference>
<evidence type="ECO:0000256" key="3">
    <source>
        <dbReference type="SAM" id="MobiDB-lite"/>
    </source>
</evidence>
<protein>
    <recommendedName>
        <fullName evidence="2">3beta-hydroxysteroid 3-dehydrogenase</fullName>
        <ecNumber evidence="2">1.1.1.270</ecNumber>
    </recommendedName>
</protein>
<sequence length="359" mass="39495">MAGTILVTGANGGLGSAIVSNILATPSSRLCHGIYTVRNASKATPSLDAILQGGASSSKYTPEIHSYDRLSLDLSNLASVRELASTINKRVAAGQLPPIRAIILNAACEEFQKQTWTEDSLDTTFIVNYLGHWLLVMMLLESMDRDRGRIVWLSSFSHNPNDPRSILIRSHSEAKYKTVISDDLEPIAKGTWSPNPLQSNSQTWAPGYRRYGSSKLCGVTMIHELQRRLDHDPLLNNIAVLAVDPGSMSTGIARQSRSWFLRVVIFQYLIPLLGSLMVRLYPNGNWRTPDKSSRDVLAAGLNSGPPPLSERPKGLYLNGSEQGAYNPEAADPAKGIVVWKGSVKFAQLKERETLLQDWQ</sequence>
<dbReference type="EC" id="1.1.1.270" evidence="2"/>
<dbReference type="Gene3D" id="3.40.50.720">
    <property type="entry name" value="NAD(P)-binding Rossmann-like Domain"/>
    <property type="match status" value="1"/>
</dbReference>
<dbReference type="AlphaFoldDB" id="A0A1W2TX71"/>
<dbReference type="GO" id="GO:0005789">
    <property type="term" value="C:endoplasmic reticulum membrane"/>
    <property type="evidence" value="ECO:0007669"/>
    <property type="project" value="TreeGrafter"/>
</dbReference>
<organism evidence="4">
    <name type="scientific">Rosellinia necatrix</name>
    <name type="common">White root-rot fungus</name>
    <dbReference type="NCBI Taxonomy" id="77044"/>
    <lineage>
        <taxon>Eukaryota</taxon>
        <taxon>Fungi</taxon>
        <taxon>Dikarya</taxon>
        <taxon>Ascomycota</taxon>
        <taxon>Pezizomycotina</taxon>
        <taxon>Sordariomycetes</taxon>
        <taxon>Xylariomycetidae</taxon>
        <taxon>Xylariales</taxon>
        <taxon>Xylariaceae</taxon>
        <taxon>Rosellinia</taxon>
    </lineage>
</organism>
<comment type="pathway">
    <text evidence="1">Steroid biosynthesis; zymosterol biosynthesis; zymosterol from lanosterol: step 5/6.</text>
</comment>
<dbReference type="PANTHER" id="PTHR43647">
    <property type="entry name" value="DEHYDROGENASE"/>
    <property type="match status" value="1"/>
</dbReference>
<gene>
    <name evidence="4" type="ORF">SAMD00023353_11600150</name>
</gene>
<dbReference type="OrthoDB" id="191139at2759"/>
<dbReference type="InterPro" id="IPR002347">
    <property type="entry name" value="SDR_fam"/>
</dbReference>
<evidence type="ECO:0000313" key="5">
    <source>
        <dbReference type="Proteomes" id="UP000054516"/>
    </source>
</evidence>
<dbReference type="GO" id="GO:0005741">
    <property type="term" value="C:mitochondrial outer membrane"/>
    <property type="evidence" value="ECO:0007669"/>
    <property type="project" value="TreeGrafter"/>
</dbReference>
<dbReference type="SUPFAM" id="SSF51735">
    <property type="entry name" value="NAD(P)-binding Rossmann-fold domains"/>
    <property type="match status" value="1"/>
</dbReference>
<evidence type="ECO:0000313" key="4">
    <source>
        <dbReference type="EMBL" id="GAP93276.2"/>
    </source>
</evidence>
<dbReference type="PANTHER" id="PTHR43647:SF4">
    <property type="entry name" value="KETOREDUCTASE (KR) DOMAIN-CONTAINING PROTEIN"/>
    <property type="match status" value="1"/>
</dbReference>
<name>A0A1W2TX71_ROSNE</name>
<accession>A0A1W2TX71</accession>
<keyword evidence="5" id="KW-1185">Reference proteome</keyword>
<evidence type="ECO:0000256" key="2">
    <source>
        <dbReference type="ARBA" id="ARBA00023621"/>
    </source>
</evidence>
<dbReference type="GO" id="GO:0000253">
    <property type="term" value="F:3-beta-hydroxysteroid 3-dehydrogenase (NADP+) activity"/>
    <property type="evidence" value="ECO:0007669"/>
    <property type="project" value="UniProtKB-EC"/>
</dbReference>
<proteinExistence type="predicted"/>
<dbReference type="Proteomes" id="UP000054516">
    <property type="component" value="Unassembled WGS sequence"/>
</dbReference>
<dbReference type="OMA" id="TMLVNWE"/>
<evidence type="ECO:0000256" key="1">
    <source>
        <dbReference type="ARBA" id="ARBA00023589"/>
    </source>
</evidence>
<dbReference type="GO" id="GO:0005811">
    <property type="term" value="C:lipid droplet"/>
    <property type="evidence" value="ECO:0007669"/>
    <property type="project" value="TreeGrafter"/>
</dbReference>
<feature type="region of interest" description="Disordered" evidence="3">
    <location>
        <begin position="297"/>
        <end position="322"/>
    </location>
</feature>
<dbReference type="STRING" id="77044.A0A1W2TX71"/>
<dbReference type="EMBL" id="DF977561">
    <property type="protein sequence ID" value="GAP93276.2"/>
    <property type="molecule type" value="Genomic_DNA"/>
</dbReference>
<dbReference type="PRINTS" id="PR00081">
    <property type="entry name" value="GDHRDH"/>
</dbReference>
<dbReference type="InterPro" id="IPR036291">
    <property type="entry name" value="NAD(P)-bd_dom_sf"/>
</dbReference>
<reference evidence="4" key="1">
    <citation type="submission" date="2016-03" db="EMBL/GenBank/DDBJ databases">
        <title>Draft genome sequence of Rosellinia necatrix.</title>
        <authorList>
            <person name="Kanematsu S."/>
        </authorList>
    </citation>
    <scope>NUCLEOTIDE SEQUENCE [LARGE SCALE GENOMIC DNA]</scope>
    <source>
        <strain evidence="4">W97</strain>
    </source>
</reference>
<dbReference type="InterPro" id="IPR051593">
    <property type="entry name" value="Ergosterol_Biosynth_ERG27"/>
</dbReference>